<evidence type="ECO:0000313" key="6">
    <source>
        <dbReference type="EMBL" id="KZN48612.1"/>
    </source>
</evidence>
<sequence>MIKRMNYLRRLVLTGASFTLFGIGGVFLSFIVFPVQALIFRNIERRKQVARYSVHLGFKFFLKVMMAFGLCKVEADIEKKLQNLKGSLILANHPSLIDVVVLISMVPNADCVVKAHLLKNPFMRRVILGTGYISNRDPELLISDCQHSLKQGNNLIIFPEGTRTNKDSILDNFQRGAANIALRCNASLTLLKIRVTPSTLTKKEKWYHIPEQKIKFSLTELNRELCIKKYNHTSLSVASRALTKDLWNMYEQELNVNG</sequence>
<dbReference type="CDD" id="cd07989">
    <property type="entry name" value="LPLAT_AGPAT-like"/>
    <property type="match status" value="1"/>
</dbReference>
<dbReference type="OrthoDB" id="9812274at2"/>
<name>A0A167DAM2_9GAMM</name>
<dbReference type="PATRIC" id="fig|1365253.3.peg.1694"/>
<keyword evidence="4" id="KW-0812">Transmembrane</keyword>
<comment type="caution">
    <text evidence="6">The sequence shown here is derived from an EMBL/GenBank/DDBJ whole genome shotgun (WGS) entry which is preliminary data.</text>
</comment>
<organism evidence="6 7">
    <name type="scientific">Pseudoalteromonas luteoviolacea NCIMB 1942</name>
    <dbReference type="NCBI Taxonomy" id="1365253"/>
    <lineage>
        <taxon>Bacteria</taxon>
        <taxon>Pseudomonadati</taxon>
        <taxon>Pseudomonadota</taxon>
        <taxon>Gammaproteobacteria</taxon>
        <taxon>Alteromonadales</taxon>
        <taxon>Pseudoalteromonadaceae</taxon>
        <taxon>Pseudoalteromonas</taxon>
    </lineage>
</organism>
<evidence type="ECO:0000256" key="3">
    <source>
        <dbReference type="ARBA" id="ARBA00023315"/>
    </source>
</evidence>
<accession>A0A167DAM2</accession>
<dbReference type="EMBL" id="AUXT01000145">
    <property type="protein sequence ID" value="KZN48612.1"/>
    <property type="molecule type" value="Genomic_DNA"/>
</dbReference>
<dbReference type="Pfam" id="PF01553">
    <property type="entry name" value="Acyltransferase"/>
    <property type="match status" value="1"/>
</dbReference>
<dbReference type="GO" id="GO:0003841">
    <property type="term" value="F:1-acylglycerol-3-phosphate O-acyltransferase activity"/>
    <property type="evidence" value="ECO:0007669"/>
    <property type="project" value="TreeGrafter"/>
</dbReference>
<keyword evidence="4" id="KW-0472">Membrane</keyword>
<keyword evidence="3" id="KW-0012">Acyltransferase</keyword>
<dbReference type="InterPro" id="IPR002123">
    <property type="entry name" value="Plipid/glycerol_acylTrfase"/>
</dbReference>
<evidence type="ECO:0000256" key="2">
    <source>
        <dbReference type="ARBA" id="ARBA00022679"/>
    </source>
</evidence>
<dbReference type="SUPFAM" id="SSF69593">
    <property type="entry name" value="Glycerol-3-phosphate (1)-acyltransferase"/>
    <property type="match status" value="1"/>
</dbReference>
<evidence type="ECO:0000256" key="1">
    <source>
        <dbReference type="ARBA" id="ARBA00005189"/>
    </source>
</evidence>
<comment type="pathway">
    <text evidence="1">Lipid metabolism.</text>
</comment>
<feature type="domain" description="Phospholipid/glycerol acyltransferase" evidence="5">
    <location>
        <begin position="87"/>
        <end position="196"/>
    </location>
</feature>
<keyword evidence="2" id="KW-0808">Transferase</keyword>
<evidence type="ECO:0000256" key="4">
    <source>
        <dbReference type="SAM" id="Phobius"/>
    </source>
</evidence>
<dbReference type="PANTHER" id="PTHR10434">
    <property type="entry name" value="1-ACYL-SN-GLYCEROL-3-PHOSPHATE ACYLTRANSFERASE"/>
    <property type="match status" value="1"/>
</dbReference>
<protein>
    <recommendedName>
        <fullName evidence="5">Phospholipid/glycerol acyltransferase domain-containing protein</fullName>
    </recommendedName>
</protein>
<proteinExistence type="predicted"/>
<dbReference type="PANTHER" id="PTHR10434:SF66">
    <property type="entry name" value="PHOSPHOLIPID_GLYCEROL ACYLTRANSFERASE DOMAIN-CONTAINING PROTEIN"/>
    <property type="match status" value="1"/>
</dbReference>
<dbReference type="GO" id="GO:0006654">
    <property type="term" value="P:phosphatidic acid biosynthetic process"/>
    <property type="evidence" value="ECO:0007669"/>
    <property type="project" value="TreeGrafter"/>
</dbReference>
<dbReference type="Proteomes" id="UP000076587">
    <property type="component" value="Unassembled WGS sequence"/>
</dbReference>
<gene>
    <name evidence="6" type="ORF">N482_07205</name>
</gene>
<feature type="transmembrane region" description="Helical" evidence="4">
    <location>
        <begin position="12"/>
        <end position="40"/>
    </location>
</feature>
<keyword evidence="4" id="KW-1133">Transmembrane helix</keyword>
<dbReference type="AlphaFoldDB" id="A0A167DAM2"/>
<dbReference type="SMART" id="SM00563">
    <property type="entry name" value="PlsC"/>
    <property type="match status" value="1"/>
</dbReference>
<evidence type="ECO:0000259" key="5">
    <source>
        <dbReference type="SMART" id="SM00563"/>
    </source>
</evidence>
<reference evidence="6 7" key="1">
    <citation type="submission" date="2013-07" db="EMBL/GenBank/DDBJ databases">
        <title>Comparative Genomic and Metabolomic Analysis of Twelve Strains of Pseudoalteromonas luteoviolacea.</title>
        <authorList>
            <person name="Vynne N.G."/>
            <person name="Mansson M."/>
            <person name="Gram L."/>
        </authorList>
    </citation>
    <scope>NUCLEOTIDE SEQUENCE [LARGE SCALE GENOMIC DNA]</scope>
    <source>
        <strain evidence="6 7">NCIMB 1942</strain>
    </source>
</reference>
<evidence type="ECO:0000313" key="7">
    <source>
        <dbReference type="Proteomes" id="UP000076587"/>
    </source>
</evidence>